<feature type="active site" description="Charge relay system" evidence="2">
    <location>
        <position position="135"/>
    </location>
</feature>
<dbReference type="GO" id="GO:0051792">
    <property type="term" value="P:medium-chain fatty acid biosynthetic process"/>
    <property type="evidence" value="ECO:0007669"/>
    <property type="project" value="TreeGrafter"/>
</dbReference>
<accession>A0A8I3AAZ2</accession>
<dbReference type="PANTHER" id="PTHR10794:SF63">
    <property type="entry name" value="ALPHA_BETA HYDROLASE 1, ISOFORM A"/>
    <property type="match status" value="1"/>
</dbReference>
<dbReference type="InterPro" id="IPR050960">
    <property type="entry name" value="AB_hydrolase_4_sf"/>
</dbReference>
<dbReference type="SUPFAM" id="SSF53474">
    <property type="entry name" value="alpha/beta-Hydrolases"/>
    <property type="match status" value="1"/>
</dbReference>
<sequence length="383" mass="41920">MQTLYCVVGDFSHRDKVNYKRTFLRLKDGGTLGLDFTPVDGSDMPPDTPIMVVMHGLTGGSYESYVRAILAPACRAVSQGGLGYRAVVVNFRGCAGVPVTSPQFYSAGHTDDIRQAVFHISNRFPDAPLLGLSFSLGANVMTRYIAEEGEHCRFQSACVIGCPWNLIANVRKLDSTYIGRHVYSRGMGQNLVNILKKHTSTLTRDPNHPVAEAATLACALSWPTIDTFDQVFTRIGGGSSPAWPFASALEYYEYASSHKVLGNIRIPFLSINAADDPVVQEVPVDAKDSDWIVMVVTPDGGHLGWFETDDGWGQVRRWVCTPVIEWLRATVEDVCQTRQNTKKLEVVDGFLTEEGSERLGCKVVGEEPIIVGTQVEAGMIAGL</sequence>
<dbReference type="EMBL" id="JAGFBS010000012">
    <property type="protein sequence ID" value="KAG6376131.1"/>
    <property type="molecule type" value="Genomic_DNA"/>
</dbReference>
<dbReference type="OrthoDB" id="5954035at2759"/>
<keyword evidence="4" id="KW-1185">Reference proteome</keyword>
<feature type="active site" description="Charge relay system" evidence="2">
    <location>
        <position position="302"/>
    </location>
</feature>
<evidence type="ECO:0000313" key="3">
    <source>
        <dbReference type="EMBL" id="KAG6376131.1"/>
    </source>
</evidence>
<name>A0A8I3AAZ2_9AGAM</name>
<reference evidence="3" key="1">
    <citation type="submission" date="2021-03" db="EMBL/GenBank/DDBJ databases">
        <title>Evolutionary innovations through gain and loss of genes in the ectomycorrhizal Boletales.</title>
        <authorList>
            <person name="Wu G."/>
            <person name="Miyauchi S."/>
            <person name="Morin E."/>
            <person name="Yang Z.-L."/>
            <person name="Xu J."/>
            <person name="Martin F.M."/>
        </authorList>
    </citation>
    <scope>NUCLEOTIDE SEQUENCE</scope>
    <source>
        <strain evidence="3">BR01</strain>
    </source>
</reference>
<comment type="similarity">
    <text evidence="1">Belongs to the AB hydrolase superfamily. AB hydrolase 4 family.</text>
</comment>
<dbReference type="PANTHER" id="PTHR10794">
    <property type="entry name" value="ABHYDROLASE DOMAIN-CONTAINING PROTEIN"/>
    <property type="match status" value="1"/>
</dbReference>
<organism evidence="3 4">
    <name type="scientific">Boletus reticuloceps</name>
    <dbReference type="NCBI Taxonomy" id="495285"/>
    <lineage>
        <taxon>Eukaryota</taxon>
        <taxon>Fungi</taxon>
        <taxon>Dikarya</taxon>
        <taxon>Basidiomycota</taxon>
        <taxon>Agaricomycotina</taxon>
        <taxon>Agaricomycetes</taxon>
        <taxon>Agaricomycetidae</taxon>
        <taxon>Boletales</taxon>
        <taxon>Boletineae</taxon>
        <taxon>Boletaceae</taxon>
        <taxon>Boletoideae</taxon>
        <taxon>Boletus</taxon>
    </lineage>
</organism>
<comment type="caution">
    <text evidence="3">The sequence shown here is derived from an EMBL/GenBank/DDBJ whole genome shotgun (WGS) entry which is preliminary data.</text>
</comment>
<keyword evidence="3" id="KW-0378">Hydrolase</keyword>
<dbReference type="PIRSF" id="PIRSF005211">
    <property type="entry name" value="Ab_hydro_YheT"/>
    <property type="match status" value="1"/>
</dbReference>
<feature type="active site" description="Charge relay system" evidence="2">
    <location>
        <position position="276"/>
    </location>
</feature>
<dbReference type="GO" id="GO:0047372">
    <property type="term" value="F:monoacylglycerol lipase activity"/>
    <property type="evidence" value="ECO:0007669"/>
    <property type="project" value="TreeGrafter"/>
</dbReference>
<gene>
    <name evidence="3" type="ORF">JVT61DRAFT_2105</name>
</gene>
<dbReference type="InterPro" id="IPR029058">
    <property type="entry name" value="AB_hydrolase_fold"/>
</dbReference>
<dbReference type="GO" id="GO:0051793">
    <property type="term" value="P:medium-chain fatty acid catabolic process"/>
    <property type="evidence" value="ECO:0007669"/>
    <property type="project" value="TreeGrafter"/>
</dbReference>
<dbReference type="GO" id="GO:0008126">
    <property type="term" value="F:acetylesterase activity"/>
    <property type="evidence" value="ECO:0007669"/>
    <property type="project" value="TreeGrafter"/>
</dbReference>
<dbReference type="AlphaFoldDB" id="A0A8I3AAZ2"/>
<evidence type="ECO:0000313" key="4">
    <source>
        <dbReference type="Proteomes" id="UP000683000"/>
    </source>
</evidence>
<dbReference type="Proteomes" id="UP000683000">
    <property type="component" value="Unassembled WGS sequence"/>
</dbReference>
<protein>
    <submittedName>
        <fullName evidence="3">Alpha/Beta hydrolase protein</fullName>
    </submittedName>
</protein>
<evidence type="ECO:0000256" key="2">
    <source>
        <dbReference type="PIRSR" id="PIRSR005211-1"/>
    </source>
</evidence>
<dbReference type="Gene3D" id="3.40.50.1820">
    <property type="entry name" value="alpha/beta hydrolase"/>
    <property type="match status" value="1"/>
</dbReference>
<evidence type="ECO:0000256" key="1">
    <source>
        <dbReference type="ARBA" id="ARBA00010884"/>
    </source>
</evidence>
<dbReference type="InterPro" id="IPR012020">
    <property type="entry name" value="ABHD4"/>
</dbReference>
<proteinExistence type="inferred from homology"/>